<proteinExistence type="predicted"/>
<dbReference type="Proteomes" id="UP000033774">
    <property type="component" value="Unassembled WGS sequence"/>
</dbReference>
<comment type="caution">
    <text evidence="1">The sequence shown here is derived from an EMBL/GenBank/DDBJ whole genome shotgun (WGS) entry which is preliminary data.</text>
</comment>
<keyword evidence="2" id="KW-1185">Reference proteome</keyword>
<evidence type="ECO:0000313" key="1">
    <source>
        <dbReference type="EMBL" id="KJV08595.1"/>
    </source>
</evidence>
<name>A0A0F3IPE9_9PROT</name>
<reference evidence="1 2" key="1">
    <citation type="submission" date="2015-03" db="EMBL/GenBank/DDBJ databases">
        <title>Draft genome sequence of Elstera litoralis.</title>
        <authorList>
            <person name="Rahalkar M.C."/>
            <person name="Dhakephalkar P.K."/>
            <person name="Pore S.D."/>
            <person name="Arora P."/>
            <person name="Kapse N.G."/>
            <person name="Pandit P.S."/>
        </authorList>
    </citation>
    <scope>NUCLEOTIDE SEQUENCE [LARGE SCALE GENOMIC DNA]</scope>
    <source>
        <strain evidence="1 2">Dia-1</strain>
    </source>
</reference>
<sequence>MLLATRAWLPVADAPPVWVTISPLADAEWEEPYTQTLLATGASAYAIAGGSLPPGVTLAGDTIAGTPSPAPSAPAWATVAGNLGSASQGGGFSVTLNASGAESYAIRAGLLPWGVTLDPDTGALAGTLAVLGGPEDDPGPASVWST</sequence>
<evidence type="ECO:0000313" key="2">
    <source>
        <dbReference type="Proteomes" id="UP000033774"/>
    </source>
</evidence>
<dbReference type="RefSeq" id="WP_045776880.1">
    <property type="nucleotide sequence ID" value="NZ_LAJY01000524.1"/>
</dbReference>
<dbReference type="AlphaFoldDB" id="A0A0F3IPE9"/>
<organism evidence="1 2">
    <name type="scientific">Elstera litoralis</name>
    <dbReference type="NCBI Taxonomy" id="552518"/>
    <lineage>
        <taxon>Bacteria</taxon>
        <taxon>Pseudomonadati</taxon>
        <taxon>Pseudomonadota</taxon>
        <taxon>Alphaproteobacteria</taxon>
        <taxon>Rhodospirillales</taxon>
        <taxon>Rhodospirillaceae</taxon>
        <taxon>Elstera</taxon>
    </lineage>
</organism>
<dbReference type="EMBL" id="LAJY01000524">
    <property type="protein sequence ID" value="KJV08595.1"/>
    <property type="molecule type" value="Genomic_DNA"/>
</dbReference>
<accession>A0A0F3IPE9</accession>
<gene>
    <name evidence="1" type="ORF">VZ95_16800</name>
</gene>
<dbReference type="InterPro" id="IPR013783">
    <property type="entry name" value="Ig-like_fold"/>
</dbReference>
<protein>
    <submittedName>
        <fullName evidence="1">Uncharacterized protein</fullName>
    </submittedName>
</protein>
<dbReference type="Gene3D" id="2.60.40.10">
    <property type="entry name" value="Immunoglobulins"/>
    <property type="match status" value="1"/>
</dbReference>
<feature type="non-terminal residue" evidence="1">
    <location>
        <position position="146"/>
    </location>
</feature>